<accession>A0ABT0GK70</accession>
<dbReference type="PROSITE" id="PS50206">
    <property type="entry name" value="RHODANESE_3"/>
    <property type="match status" value="1"/>
</dbReference>
<dbReference type="InterPro" id="IPR020936">
    <property type="entry name" value="TrhO"/>
</dbReference>
<dbReference type="InterPro" id="IPR040503">
    <property type="entry name" value="TRHO_N"/>
</dbReference>
<dbReference type="InterPro" id="IPR001763">
    <property type="entry name" value="Rhodanese-like_dom"/>
</dbReference>
<dbReference type="EMBL" id="JALNMH010000012">
    <property type="protein sequence ID" value="MCK7594950.1"/>
    <property type="molecule type" value="Genomic_DNA"/>
</dbReference>
<dbReference type="InterPro" id="IPR036873">
    <property type="entry name" value="Rhodanese-like_dom_sf"/>
</dbReference>
<feature type="domain" description="Rhodanese" evidence="1">
    <location>
        <begin position="128"/>
        <end position="222"/>
    </location>
</feature>
<dbReference type="Pfam" id="PF00581">
    <property type="entry name" value="Rhodanese"/>
    <property type="match status" value="1"/>
</dbReference>
<comment type="caution">
    <text evidence="2">The sequence shown here is derived from an EMBL/GenBank/DDBJ whole genome shotgun (WGS) entry which is preliminary data.</text>
</comment>
<dbReference type="Proteomes" id="UP001431449">
    <property type="component" value="Unassembled WGS sequence"/>
</dbReference>
<dbReference type="Gene3D" id="3.40.250.10">
    <property type="entry name" value="Rhodanese-like domain"/>
    <property type="match status" value="1"/>
</dbReference>
<dbReference type="Pfam" id="PF17773">
    <property type="entry name" value="UPF0176_N"/>
    <property type="match status" value="1"/>
</dbReference>
<dbReference type="Gene3D" id="3.30.70.100">
    <property type="match status" value="1"/>
</dbReference>
<dbReference type="NCBIfam" id="NF003703">
    <property type="entry name" value="PRK05320.1"/>
    <property type="match status" value="1"/>
</dbReference>
<protein>
    <submittedName>
        <fullName evidence="2">Sulfurtransferase</fullName>
    </submittedName>
</protein>
<dbReference type="PANTHER" id="PTHR43268">
    <property type="entry name" value="THIOSULFATE SULFURTRANSFERASE/RHODANESE-LIKE DOMAIN-CONTAINING PROTEIN 2"/>
    <property type="match status" value="1"/>
</dbReference>
<evidence type="ECO:0000313" key="3">
    <source>
        <dbReference type="Proteomes" id="UP001431449"/>
    </source>
</evidence>
<dbReference type="PANTHER" id="PTHR43268:SF3">
    <property type="entry name" value="RHODANESE-LIKE DOMAIN-CONTAINING PROTEIN 7-RELATED"/>
    <property type="match status" value="1"/>
</dbReference>
<dbReference type="SUPFAM" id="SSF52821">
    <property type="entry name" value="Rhodanese/Cell cycle control phosphatase"/>
    <property type="match status" value="1"/>
</dbReference>
<dbReference type="RefSeq" id="WP_248210649.1">
    <property type="nucleotide sequence ID" value="NZ_JALNMH010000012.1"/>
</dbReference>
<evidence type="ECO:0000313" key="2">
    <source>
        <dbReference type="EMBL" id="MCK7594950.1"/>
    </source>
</evidence>
<dbReference type="SMART" id="SM00450">
    <property type="entry name" value="RHOD"/>
    <property type="match status" value="1"/>
</dbReference>
<reference evidence="2" key="1">
    <citation type="submission" date="2022-04" db="EMBL/GenBank/DDBJ databases">
        <title>Lysobacter sp. CAU 1642 isolated from sea sand.</title>
        <authorList>
            <person name="Kim W."/>
        </authorList>
    </citation>
    <scope>NUCLEOTIDE SEQUENCE</scope>
    <source>
        <strain evidence="2">CAU 1642</strain>
    </source>
</reference>
<name>A0ABT0GK70_9GAMM</name>
<keyword evidence="3" id="KW-1185">Reference proteome</keyword>
<proteinExistence type="predicted"/>
<sequence>MILNVAAYAFCPLSDLPAARERLQSACEAARLKGTVLLAEEGINLFLAGDESPLRALIEGLPSLVPGVEGLNIKFSWSRAVPFARLKVKIKREIIAFRQPGIEPRAGRAPSADPATVQRWLRAGRDDAGRRLVLIDTRNREEVGHGSFRGAITLAIDDFVDYPAAVEAHRADCEGATVVTFCTGGIRCEKASLWMQQAGWEQVYQLEGGILGYFEAVGGEGWDGRCFVFDQRVSLDPALSPGFDAAPD</sequence>
<gene>
    <name evidence="2" type="ORF">M0G41_14875</name>
</gene>
<evidence type="ECO:0000259" key="1">
    <source>
        <dbReference type="PROSITE" id="PS50206"/>
    </source>
</evidence>
<organism evidence="2 3">
    <name type="scientific">Pseudomarimonas salicorniae</name>
    <dbReference type="NCBI Taxonomy" id="2933270"/>
    <lineage>
        <taxon>Bacteria</taxon>
        <taxon>Pseudomonadati</taxon>
        <taxon>Pseudomonadota</taxon>
        <taxon>Gammaproteobacteria</taxon>
        <taxon>Lysobacterales</taxon>
        <taxon>Lysobacteraceae</taxon>
        <taxon>Pseudomarimonas</taxon>
    </lineage>
</organism>